<dbReference type="PANTHER" id="PTHR43877:SF1">
    <property type="entry name" value="ACETYLTRANSFERASE"/>
    <property type="match status" value="1"/>
</dbReference>
<sequence length="193" mass="20519">MTTADVRPATLDDVPEIARIQLVTWRTAYGDALGPSVVDALTTDEVAARWSEAITHPDTTVYVATEGRFTVGFCVAGAAPETEVAAADGSLPEDAARTGLIGSLLVEPRWGRRGHGGRLLATATAGLREHGAERGIAWVMQSDSASLAFYRSVGWDPDGTVRTLDTGERTIKEIRLTGTLDLRLEDPATVESA</sequence>
<evidence type="ECO:0000313" key="5">
    <source>
        <dbReference type="Proteomes" id="UP000030848"/>
    </source>
</evidence>
<dbReference type="InterPro" id="IPR016181">
    <property type="entry name" value="Acyl_CoA_acyltransferase"/>
</dbReference>
<dbReference type="RefSeq" id="WP_015786838.1">
    <property type="nucleotide sequence ID" value="NZ_DAHVQW010000035.1"/>
</dbReference>
<proteinExistence type="predicted"/>
<reference evidence="4 5" key="1">
    <citation type="submission" date="2014-10" db="EMBL/GenBank/DDBJ databases">
        <title>Genome sequence of Micropolyspora internatus JCM3315.</title>
        <authorList>
            <person name="Shin S.-K."/>
            <person name="Yi H."/>
        </authorList>
    </citation>
    <scope>NUCLEOTIDE SEQUENCE [LARGE SCALE GENOMIC DNA]</scope>
    <source>
        <strain evidence="4 5">JCM 3315</strain>
    </source>
</reference>
<accession>A0A837DB90</accession>
<protein>
    <submittedName>
        <fullName evidence="4">GCN5 family acetyltransferase</fullName>
    </submittedName>
</protein>
<feature type="domain" description="N-acetyltransferase" evidence="3">
    <location>
        <begin position="4"/>
        <end position="177"/>
    </location>
</feature>
<name>A0A837DB90_9PSEU</name>
<dbReference type="PANTHER" id="PTHR43877">
    <property type="entry name" value="AMINOALKYLPHOSPHONATE N-ACETYLTRANSFERASE-RELATED-RELATED"/>
    <property type="match status" value="1"/>
</dbReference>
<gene>
    <name evidence="4" type="ORF">MINT15_23590</name>
</gene>
<dbReference type="Pfam" id="PF00583">
    <property type="entry name" value="Acetyltransf_1"/>
    <property type="match status" value="1"/>
</dbReference>
<dbReference type="OrthoDB" id="5243635at2"/>
<dbReference type="AlphaFoldDB" id="A0A837DB90"/>
<organism evidence="4 5">
    <name type="scientific">Saccharomonospora viridis</name>
    <dbReference type="NCBI Taxonomy" id="1852"/>
    <lineage>
        <taxon>Bacteria</taxon>
        <taxon>Bacillati</taxon>
        <taxon>Actinomycetota</taxon>
        <taxon>Actinomycetes</taxon>
        <taxon>Pseudonocardiales</taxon>
        <taxon>Pseudonocardiaceae</taxon>
        <taxon>Saccharomonospora</taxon>
    </lineage>
</organism>
<dbReference type="InterPro" id="IPR050832">
    <property type="entry name" value="Bact_Acetyltransf"/>
</dbReference>
<evidence type="ECO:0000313" key="4">
    <source>
        <dbReference type="EMBL" id="KHF43634.1"/>
    </source>
</evidence>
<dbReference type="Proteomes" id="UP000030848">
    <property type="component" value="Unassembled WGS sequence"/>
</dbReference>
<dbReference type="EMBL" id="JRZE01000005">
    <property type="protein sequence ID" value="KHF43634.1"/>
    <property type="molecule type" value="Genomic_DNA"/>
</dbReference>
<dbReference type="PROSITE" id="PS51186">
    <property type="entry name" value="GNAT"/>
    <property type="match status" value="1"/>
</dbReference>
<dbReference type="InterPro" id="IPR000182">
    <property type="entry name" value="GNAT_dom"/>
</dbReference>
<keyword evidence="1 4" id="KW-0808">Transferase</keyword>
<comment type="caution">
    <text evidence="4">The sequence shown here is derived from an EMBL/GenBank/DDBJ whole genome shotgun (WGS) entry which is preliminary data.</text>
</comment>
<dbReference type="GO" id="GO:0016747">
    <property type="term" value="F:acyltransferase activity, transferring groups other than amino-acyl groups"/>
    <property type="evidence" value="ECO:0007669"/>
    <property type="project" value="InterPro"/>
</dbReference>
<dbReference type="Gene3D" id="3.40.630.30">
    <property type="match status" value="1"/>
</dbReference>
<dbReference type="SUPFAM" id="SSF55729">
    <property type="entry name" value="Acyl-CoA N-acyltransferases (Nat)"/>
    <property type="match status" value="1"/>
</dbReference>
<evidence type="ECO:0000256" key="2">
    <source>
        <dbReference type="ARBA" id="ARBA00023315"/>
    </source>
</evidence>
<dbReference type="OMA" id="IQLATWR"/>
<evidence type="ECO:0000256" key="1">
    <source>
        <dbReference type="ARBA" id="ARBA00022679"/>
    </source>
</evidence>
<keyword evidence="2" id="KW-0012">Acyltransferase</keyword>
<evidence type="ECO:0000259" key="3">
    <source>
        <dbReference type="PROSITE" id="PS51186"/>
    </source>
</evidence>